<dbReference type="EMBL" id="JBJQOH010000006">
    <property type="protein sequence ID" value="KAL3682560.1"/>
    <property type="molecule type" value="Genomic_DNA"/>
</dbReference>
<proteinExistence type="predicted"/>
<evidence type="ECO:0000313" key="3">
    <source>
        <dbReference type="Proteomes" id="UP001633002"/>
    </source>
</evidence>
<feature type="compositionally biased region" description="Polar residues" evidence="1">
    <location>
        <begin position="231"/>
        <end position="241"/>
    </location>
</feature>
<name>A0ABD3GTH8_9MARC</name>
<protein>
    <submittedName>
        <fullName evidence="2">Uncharacterized protein</fullName>
    </submittedName>
</protein>
<feature type="region of interest" description="Disordered" evidence="1">
    <location>
        <begin position="481"/>
        <end position="512"/>
    </location>
</feature>
<dbReference type="AlphaFoldDB" id="A0ABD3GTH8"/>
<dbReference type="Proteomes" id="UP001633002">
    <property type="component" value="Unassembled WGS sequence"/>
</dbReference>
<evidence type="ECO:0000256" key="1">
    <source>
        <dbReference type="SAM" id="MobiDB-lite"/>
    </source>
</evidence>
<sequence length="586" mass="65147">MVKKSNSTKNVGIARKTHQISSILLDELLAFVGRLSRRGLESDDGAEDGSKPFSDAMKFNAADEDRKPTPCVGSAADTKDTSRLPSSKPFVNNHAQLSRKGSGSCTGTPSCAVDPLLLDDQSGGSLVERLSRRVRGMKPIGEASRNWGGDYVSAYHPAAKMNYNSVFRQLRKAFENFEEEVVIAAWRENFRSNRKERLAIINHILSENPTEVQPEVHAEEQPLPGELTGSYDRNSQDNPDQSDLHDLSPSSLGGYLTDNWSTLSRTAVRGKKFHLLSDVHVIPCKRTKQPLTEGRTMSDTQDLLPSPSRELTDNLDTLLGTTHGEEKCHKVPDVLSIPCKRTKLPVPAGEAMSNKQEISTFPQFSYSAAQPLRPITSSGNLPTVLKRERKQSKRIQLDNTSSVKKHQRKKRLAATNEILSGIPSEVESDDQVEEKPLSGQLTGFQHRKLQDDHDLSDIQDVSLSPCREPLDLGTSSVIAHGEEKSHQFPDVSSKQTKLSTVKRGTARNTQPLKPIRDSEDLFAILKIDAKPSKWVQLDKIVYVKQHQVNEQLAVTDKILSKIHQKYSLKIQLKSNLYQVALMGLMT</sequence>
<evidence type="ECO:0000313" key="2">
    <source>
        <dbReference type="EMBL" id="KAL3682560.1"/>
    </source>
</evidence>
<keyword evidence="3" id="KW-1185">Reference proteome</keyword>
<accession>A0ABD3GTH8</accession>
<feature type="region of interest" description="Disordered" evidence="1">
    <location>
        <begin position="290"/>
        <end position="309"/>
    </location>
</feature>
<feature type="region of interest" description="Disordered" evidence="1">
    <location>
        <begin position="387"/>
        <end position="411"/>
    </location>
</feature>
<feature type="compositionally biased region" description="Polar residues" evidence="1">
    <location>
        <begin position="490"/>
        <end position="499"/>
    </location>
</feature>
<comment type="caution">
    <text evidence="2">The sequence shown here is derived from an EMBL/GenBank/DDBJ whole genome shotgun (WGS) entry which is preliminary data.</text>
</comment>
<gene>
    <name evidence="2" type="ORF">R1sor_000582</name>
</gene>
<feature type="region of interest" description="Disordered" evidence="1">
    <location>
        <begin position="222"/>
        <end position="249"/>
    </location>
</feature>
<reference evidence="2 3" key="1">
    <citation type="submission" date="2024-09" db="EMBL/GenBank/DDBJ databases">
        <title>Chromosome-scale assembly of Riccia sorocarpa.</title>
        <authorList>
            <person name="Paukszto L."/>
        </authorList>
    </citation>
    <scope>NUCLEOTIDE SEQUENCE [LARGE SCALE GENOMIC DNA]</scope>
    <source>
        <strain evidence="2">LP-2024</strain>
        <tissue evidence="2">Aerial parts of the thallus</tissue>
    </source>
</reference>
<organism evidence="2 3">
    <name type="scientific">Riccia sorocarpa</name>
    <dbReference type="NCBI Taxonomy" id="122646"/>
    <lineage>
        <taxon>Eukaryota</taxon>
        <taxon>Viridiplantae</taxon>
        <taxon>Streptophyta</taxon>
        <taxon>Embryophyta</taxon>
        <taxon>Marchantiophyta</taxon>
        <taxon>Marchantiopsida</taxon>
        <taxon>Marchantiidae</taxon>
        <taxon>Marchantiales</taxon>
        <taxon>Ricciaceae</taxon>
        <taxon>Riccia</taxon>
    </lineage>
</organism>
<feature type="compositionally biased region" description="Polar residues" evidence="1">
    <location>
        <begin position="83"/>
        <end position="106"/>
    </location>
</feature>
<feature type="region of interest" description="Disordered" evidence="1">
    <location>
        <begin position="60"/>
        <end position="106"/>
    </location>
</feature>